<reference evidence="3" key="1">
    <citation type="journal article" date="2019" name="Int. J. Syst. Evol. Microbiol.">
        <title>The Global Catalogue of Microorganisms (GCM) 10K type strain sequencing project: providing services to taxonomists for standard genome sequencing and annotation.</title>
        <authorList>
            <consortium name="The Broad Institute Genomics Platform"/>
            <consortium name="The Broad Institute Genome Sequencing Center for Infectious Disease"/>
            <person name="Wu L."/>
            <person name="Ma J."/>
        </authorList>
    </citation>
    <scope>NUCLEOTIDE SEQUENCE [LARGE SCALE GENOMIC DNA]</scope>
    <source>
        <strain evidence="3">JCM 17664</strain>
    </source>
</reference>
<dbReference type="RefSeq" id="WP_344975128.1">
    <property type="nucleotide sequence ID" value="NZ_BAABFN010000001.1"/>
</dbReference>
<gene>
    <name evidence="2" type="ORF">GCM10023143_06080</name>
</gene>
<accession>A0ABP8FGE7</accession>
<evidence type="ECO:0000256" key="1">
    <source>
        <dbReference type="SAM" id="SignalP"/>
    </source>
</evidence>
<dbReference type="EMBL" id="BAABFN010000001">
    <property type="protein sequence ID" value="GAA4303098.1"/>
    <property type="molecule type" value="Genomic_DNA"/>
</dbReference>
<dbReference type="PROSITE" id="PS51257">
    <property type="entry name" value="PROKAR_LIPOPROTEIN"/>
    <property type="match status" value="1"/>
</dbReference>
<evidence type="ECO:0000313" key="2">
    <source>
        <dbReference type="EMBL" id="GAA4303098.1"/>
    </source>
</evidence>
<feature type="signal peptide" evidence="1">
    <location>
        <begin position="1"/>
        <end position="21"/>
    </location>
</feature>
<organism evidence="2 3">
    <name type="scientific">Compostibacter hankyongensis</name>
    <dbReference type="NCBI Taxonomy" id="1007089"/>
    <lineage>
        <taxon>Bacteria</taxon>
        <taxon>Pseudomonadati</taxon>
        <taxon>Bacteroidota</taxon>
        <taxon>Chitinophagia</taxon>
        <taxon>Chitinophagales</taxon>
        <taxon>Chitinophagaceae</taxon>
        <taxon>Compostibacter</taxon>
    </lineage>
</organism>
<dbReference type="Pfam" id="PF14466">
    <property type="entry name" value="PLCC"/>
    <property type="match status" value="1"/>
</dbReference>
<keyword evidence="3" id="KW-1185">Reference proteome</keyword>
<keyword evidence="1" id="KW-0732">Signal</keyword>
<dbReference type="Proteomes" id="UP001501207">
    <property type="component" value="Unassembled WGS sequence"/>
</dbReference>
<evidence type="ECO:0000313" key="3">
    <source>
        <dbReference type="Proteomes" id="UP001501207"/>
    </source>
</evidence>
<feature type="chain" id="PRO_5045120350" evidence="1">
    <location>
        <begin position="22"/>
        <end position="161"/>
    </location>
</feature>
<comment type="caution">
    <text evidence="2">The sequence shown here is derived from an EMBL/GenBank/DDBJ whole genome shotgun (WGS) entry which is preliminary data.</text>
</comment>
<protein>
    <submittedName>
        <fullName evidence="2">Uncharacterized protein</fullName>
    </submittedName>
</protein>
<proteinExistence type="predicted"/>
<name>A0ABP8FGE7_9BACT</name>
<dbReference type="InterPro" id="IPR025219">
    <property type="entry name" value="PLCC"/>
</dbReference>
<sequence length="161" mass="17693">MRTTFLKTLSLKSLIALCCIAAIGLLASCSKDKDKPETPDGKTAKFTVTIQGDINPDDVSMSFVFVGVTNNNDKTLWKLNGATQNNEQGVSLDENNFTGSTKTYVIESVRSLDVVKATIQCFNFGQPYKVSFKAEINGKVITDDKDVTVQEGKDYTHAFDY</sequence>